<dbReference type="EMBL" id="JROU02001358">
    <property type="protein sequence ID" value="OEH76707.1"/>
    <property type="molecule type" value="Genomic_DNA"/>
</dbReference>
<evidence type="ECO:0000313" key="3">
    <source>
        <dbReference type="Proteomes" id="UP000095192"/>
    </source>
</evidence>
<protein>
    <submittedName>
        <fullName evidence="2">Aldo keto related protein</fullName>
    </submittedName>
</protein>
<accession>A0A1D3CZU2</accession>
<sequence>MGGPQLLSQLPDEEAKVQPPIPQSDFMKWGKQPIWSGGTYWENWPQPLLAEKVAYFDRENLAREVRGAAGALDDPSDEGVINLRLWRERLDEGLPGEYFAVKEQQLFGWDTHTVDGDMLRDMTPEERQEQHHMDWHLCWKGGKVHRVPTTDAMKAFYNNRKATSEVIHKNFKAFKDLTLHREQLGELVPELWNRWDYDLIARKCKEKHGIDINDPQASTEELFFLPQSEGLARKT</sequence>
<evidence type="ECO:0000313" key="2">
    <source>
        <dbReference type="EMBL" id="OEH76707.1"/>
    </source>
</evidence>
<keyword evidence="3" id="KW-1185">Reference proteome</keyword>
<dbReference type="AlphaFoldDB" id="A0A1D3CZU2"/>
<organism evidence="2 3">
    <name type="scientific">Cyclospora cayetanensis</name>
    <dbReference type="NCBI Taxonomy" id="88456"/>
    <lineage>
        <taxon>Eukaryota</taxon>
        <taxon>Sar</taxon>
        <taxon>Alveolata</taxon>
        <taxon>Apicomplexa</taxon>
        <taxon>Conoidasida</taxon>
        <taxon>Coccidia</taxon>
        <taxon>Eucoccidiorida</taxon>
        <taxon>Eimeriorina</taxon>
        <taxon>Eimeriidae</taxon>
        <taxon>Cyclospora</taxon>
    </lineage>
</organism>
<dbReference type="VEuPathDB" id="ToxoDB:cyc_08373"/>
<dbReference type="Proteomes" id="UP000095192">
    <property type="component" value="Unassembled WGS sequence"/>
</dbReference>
<feature type="region of interest" description="Disordered" evidence="1">
    <location>
        <begin position="1"/>
        <end position="23"/>
    </location>
</feature>
<dbReference type="InParanoid" id="A0A1D3CZU2"/>
<dbReference type="VEuPathDB" id="ToxoDB:LOC34624117"/>
<evidence type="ECO:0000256" key="1">
    <source>
        <dbReference type="SAM" id="MobiDB-lite"/>
    </source>
</evidence>
<reference evidence="2 3" key="1">
    <citation type="journal article" date="2016" name="BMC Genomics">
        <title>Comparative genomics reveals Cyclospora cayetanensis possesses coccidia-like metabolism and invasion components but unique surface antigens.</title>
        <authorList>
            <person name="Liu S."/>
            <person name="Wang L."/>
            <person name="Zheng H."/>
            <person name="Xu Z."/>
            <person name="Roellig D.M."/>
            <person name="Li N."/>
            <person name="Frace M.A."/>
            <person name="Tang K."/>
            <person name="Arrowood M.J."/>
            <person name="Moss D.M."/>
            <person name="Zhang L."/>
            <person name="Feng Y."/>
            <person name="Xiao L."/>
        </authorList>
    </citation>
    <scope>NUCLEOTIDE SEQUENCE [LARGE SCALE GENOMIC DNA]</scope>
    <source>
        <strain evidence="2 3">CHN_HEN01</strain>
    </source>
</reference>
<proteinExistence type="predicted"/>
<name>A0A1D3CZU2_9EIME</name>
<comment type="caution">
    <text evidence="2">The sequence shown here is derived from an EMBL/GenBank/DDBJ whole genome shotgun (WGS) entry which is preliminary data.</text>
</comment>
<gene>
    <name evidence="2" type="ORF">cyc_08373</name>
</gene>